<feature type="region of interest" description="Disordered" evidence="1">
    <location>
        <begin position="23"/>
        <end position="62"/>
    </location>
</feature>
<dbReference type="AlphaFoldDB" id="A0AAE9JMR7"/>
<keyword evidence="3" id="KW-1185">Reference proteome</keyword>
<evidence type="ECO:0000256" key="1">
    <source>
        <dbReference type="SAM" id="MobiDB-lite"/>
    </source>
</evidence>
<name>A0AAE9JMR7_CAEBR</name>
<evidence type="ECO:0000313" key="3">
    <source>
        <dbReference type="Proteomes" id="UP000829354"/>
    </source>
</evidence>
<evidence type="ECO:0000313" key="2">
    <source>
        <dbReference type="EMBL" id="UMM37495.1"/>
    </source>
</evidence>
<reference evidence="2 3" key="1">
    <citation type="submission" date="2022-04" db="EMBL/GenBank/DDBJ databases">
        <title>Chromosome-level reference genomes for two strains of Caenorhabditis briggsae: an improved platform for comparative genomics.</title>
        <authorList>
            <person name="Stevens L."/>
            <person name="Andersen E."/>
        </authorList>
    </citation>
    <scope>NUCLEOTIDE SEQUENCE [LARGE SCALE GENOMIC DNA]</scope>
    <source>
        <strain evidence="2">VX34</strain>
        <tissue evidence="2">Whole-organism</tissue>
    </source>
</reference>
<proteinExistence type="predicted"/>
<dbReference type="Proteomes" id="UP000829354">
    <property type="component" value="Chromosome V"/>
</dbReference>
<gene>
    <name evidence="2" type="ORF">L5515_009242</name>
</gene>
<accession>A0AAE9JMR7</accession>
<dbReference type="EMBL" id="CP092624">
    <property type="protein sequence ID" value="UMM37495.1"/>
    <property type="molecule type" value="Genomic_DNA"/>
</dbReference>
<sequence>MSAVPNEKSIGYPPSILKNVPEPYLPASYPETPGNVNGYPSDPITKQPYLPSSPGPEPTEEVYKPSFTKEEKCCDCCVHSCLTVLVDVFR</sequence>
<organism evidence="2 3">
    <name type="scientific">Caenorhabditis briggsae</name>
    <dbReference type="NCBI Taxonomy" id="6238"/>
    <lineage>
        <taxon>Eukaryota</taxon>
        <taxon>Metazoa</taxon>
        <taxon>Ecdysozoa</taxon>
        <taxon>Nematoda</taxon>
        <taxon>Chromadorea</taxon>
        <taxon>Rhabditida</taxon>
        <taxon>Rhabditina</taxon>
        <taxon>Rhabditomorpha</taxon>
        <taxon>Rhabditoidea</taxon>
        <taxon>Rhabditidae</taxon>
        <taxon>Peloderinae</taxon>
        <taxon>Caenorhabditis</taxon>
    </lineage>
</organism>
<protein>
    <submittedName>
        <fullName evidence="2">Uncharacterized protein</fullName>
    </submittedName>
</protein>